<name>A0ABW2C8A2_9PSEU</name>
<evidence type="ECO:0000313" key="2">
    <source>
        <dbReference type="EMBL" id="MFC6871438.1"/>
    </source>
</evidence>
<dbReference type="Proteomes" id="UP001596337">
    <property type="component" value="Unassembled WGS sequence"/>
</dbReference>
<organism evidence="2 3">
    <name type="scientific">Haloechinothrix salitolerans</name>
    <dbReference type="NCBI Taxonomy" id="926830"/>
    <lineage>
        <taxon>Bacteria</taxon>
        <taxon>Bacillati</taxon>
        <taxon>Actinomycetota</taxon>
        <taxon>Actinomycetes</taxon>
        <taxon>Pseudonocardiales</taxon>
        <taxon>Pseudonocardiaceae</taxon>
        <taxon>Haloechinothrix</taxon>
    </lineage>
</organism>
<evidence type="ECO:0000313" key="3">
    <source>
        <dbReference type="Proteomes" id="UP001596337"/>
    </source>
</evidence>
<evidence type="ECO:0008006" key="4">
    <source>
        <dbReference type="Google" id="ProtNLM"/>
    </source>
</evidence>
<comment type="caution">
    <text evidence="2">The sequence shown here is derived from an EMBL/GenBank/DDBJ whole genome shotgun (WGS) entry which is preliminary data.</text>
</comment>
<keyword evidence="1" id="KW-1133">Transmembrane helix</keyword>
<reference evidence="3" key="1">
    <citation type="journal article" date="2019" name="Int. J. Syst. Evol. Microbiol.">
        <title>The Global Catalogue of Microorganisms (GCM) 10K type strain sequencing project: providing services to taxonomists for standard genome sequencing and annotation.</title>
        <authorList>
            <consortium name="The Broad Institute Genomics Platform"/>
            <consortium name="The Broad Institute Genome Sequencing Center for Infectious Disease"/>
            <person name="Wu L."/>
            <person name="Ma J."/>
        </authorList>
    </citation>
    <scope>NUCLEOTIDE SEQUENCE [LARGE SCALE GENOMIC DNA]</scope>
    <source>
        <strain evidence="3">KCTC 32255</strain>
    </source>
</reference>
<proteinExistence type="predicted"/>
<sequence length="137" mass="15291">MAFSAPPSLGSRLGGIVSLAVAAWLMLWPVHVELFAPAHYPTTTVNIDCGSGWSQDGADAADIGSDVDMWVAEFERDGGITNLGESAEQWYAQYCDNKIRTRKVWAGVLGVPGATLLWWHYYARRKHVEWRRENIPE</sequence>
<protein>
    <recommendedName>
        <fullName evidence="4">Transmembrane protein</fullName>
    </recommendedName>
</protein>
<keyword evidence="1" id="KW-0472">Membrane</keyword>
<keyword evidence="3" id="KW-1185">Reference proteome</keyword>
<dbReference type="RefSeq" id="WP_345391018.1">
    <property type="nucleotide sequence ID" value="NZ_BAABLA010000007.1"/>
</dbReference>
<keyword evidence="1" id="KW-0812">Transmembrane</keyword>
<feature type="transmembrane region" description="Helical" evidence="1">
    <location>
        <begin position="12"/>
        <end position="31"/>
    </location>
</feature>
<feature type="transmembrane region" description="Helical" evidence="1">
    <location>
        <begin position="104"/>
        <end position="122"/>
    </location>
</feature>
<gene>
    <name evidence="2" type="ORF">ACFQGD_30380</name>
</gene>
<accession>A0ABW2C8A2</accession>
<evidence type="ECO:0000256" key="1">
    <source>
        <dbReference type="SAM" id="Phobius"/>
    </source>
</evidence>
<dbReference type="EMBL" id="JBHSXX010000001">
    <property type="protein sequence ID" value="MFC6871438.1"/>
    <property type="molecule type" value="Genomic_DNA"/>
</dbReference>